<name>A0ACC0NZP6_RHOML</name>
<organism evidence="1 2">
    <name type="scientific">Rhododendron molle</name>
    <name type="common">Chinese azalea</name>
    <name type="synonym">Azalea mollis</name>
    <dbReference type="NCBI Taxonomy" id="49168"/>
    <lineage>
        <taxon>Eukaryota</taxon>
        <taxon>Viridiplantae</taxon>
        <taxon>Streptophyta</taxon>
        <taxon>Embryophyta</taxon>
        <taxon>Tracheophyta</taxon>
        <taxon>Spermatophyta</taxon>
        <taxon>Magnoliopsida</taxon>
        <taxon>eudicotyledons</taxon>
        <taxon>Gunneridae</taxon>
        <taxon>Pentapetalae</taxon>
        <taxon>asterids</taxon>
        <taxon>Ericales</taxon>
        <taxon>Ericaceae</taxon>
        <taxon>Ericoideae</taxon>
        <taxon>Rhodoreae</taxon>
        <taxon>Rhododendron</taxon>
    </lineage>
</organism>
<comment type="caution">
    <text evidence="1">The sequence shown here is derived from an EMBL/GenBank/DDBJ whole genome shotgun (WGS) entry which is preliminary data.</text>
</comment>
<protein>
    <submittedName>
        <fullName evidence="1">Uncharacterized protein</fullName>
    </submittedName>
</protein>
<evidence type="ECO:0000313" key="2">
    <source>
        <dbReference type="Proteomes" id="UP001062846"/>
    </source>
</evidence>
<gene>
    <name evidence="1" type="ORF">RHMOL_Rhmol04G0127900</name>
</gene>
<reference evidence="1" key="1">
    <citation type="submission" date="2022-02" db="EMBL/GenBank/DDBJ databases">
        <title>Plant Genome Project.</title>
        <authorList>
            <person name="Zhang R.-G."/>
        </authorList>
    </citation>
    <scope>NUCLEOTIDE SEQUENCE</scope>
    <source>
        <strain evidence="1">AT1</strain>
    </source>
</reference>
<dbReference type="EMBL" id="CM046391">
    <property type="protein sequence ID" value="KAI8558843.1"/>
    <property type="molecule type" value="Genomic_DNA"/>
</dbReference>
<accession>A0ACC0NZP6</accession>
<evidence type="ECO:0000313" key="1">
    <source>
        <dbReference type="EMBL" id="KAI8558843.1"/>
    </source>
</evidence>
<proteinExistence type="predicted"/>
<keyword evidence="2" id="KW-1185">Reference proteome</keyword>
<sequence>MGSLCVDCRPLGDVVVDQLCSRWWVVVDQKCVEGGGVEDGEEAAGVVVDENAEEEGVGVREGWSPGGGGGWQRRHQRWRGGSGGEGRGNMVEGNIGTFYYF</sequence>
<dbReference type="Proteomes" id="UP001062846">
    <property type="component" value="Chromosome 4"/>
</dbReference>